<dbReference type="EMBL" id="LAZR01053271">
    <property type="protein sequence ID" value="KKK81110.1"/>
    <property type="molecule type" value="Genomic_DNA"/>
</dbReference>
<keyword evidence="1" id="KW-0963">Cytoplasm</keyword>
<keyword evidence="3" id="KW-0521">NADP</keyword>
<proteinExistence type="inferred from homology"/>
<dbReference type="InterPro" id="IPR043133">
    <property type="entry name" value="GTP-CH-I_C/QueF"/>
</dbReference>
<dbReference type="HAMAP" id="MF_00818">
    <property type="entry name" value="QueF_type1"/>
    <property type="match status" value="1"/>
</dbReference>
<dbReference type="InterPro" id="IPR029500">
    <property type="entry name" value="QueF"/>
</dbReference>
<keyword evidence="2" id="KW-0671">Queuosine biosynthesis</keyword>
<dbReference type="InterPro" id="IPR050084">
    <property type="entry name" value="NADPH_dep_7-cyano-7-deazaG_red"/>
</dbReference>
<evidence type="ECO:0000256" key="2">
    <source>
        <dbReference type="ARBA" id="ARBA00022785"/>
    </source>
</evidence>
<dbReference type="Gene3D" id="3.30.1130.10">
    <property type="match status" value="1"/>
</dbReference>
<evidence type="ECO:0000256" key="3">
    <source>
        <dbReference type="ARBA" id="ARBA00022857"/>
    </source>
</evidence>
<reference evidence="5" key="1">
    <citation type="journal article" date="2015" name="Nature">
        <title>Complex archaea that bridge the gap between prokaryotes and eukaryotes.</title>
        <authorList>
            <person name="Spang A."/>
            <person name="Saw J.H."/>
            <person name="Jorgensen S.L."/>
            <person name="Zaremba-Niedzwiedzka K."/>
            <person name="Martijn J."/>
            <person name="Lind A.E."/>
            <person name="van Eijk R."/>
            <person name="Schleper C."/>
            <person name="Guy L."/>
            <person name="Ettema T.J."/>
        </authorList>
    </citation>
    <scope>NUCLEOTIDE SEQUENCE</scope>
</reference>
<gene>
    <name evidence="5" type="ORF">LCGC14_2816770</name>
</gene>
<dbReference type="GO" id="GO:0033739">
    <property type="term" value="F:preQ1 synthase activity"/>
    <property type="evidence" value="ECO:0007669"/>
    <property type="project" value="InterPro"/>
</dbReference>
<dbReference type="GO" id="GO:0008616">
    <property type="term" value="P:tRNA queuosine(34) biosynthetic process"/>
    <property type="evidence" value="ECO:0007669"/>
    <property type="project" value="UniProtKB-KW"/>
</dbReference>
<dbReference type="AlphaFoldDB" id="A0A0F8Z518"/>
<keyword evidence="4" id="KW-0560">Oxidoreductase</keyword>
<dbReference type="PANTHER" id="PTHR34354">
    <property type="entry name" value="NADPH-DEPENDENT 7-CYANO-7-DEAZAGUANINE REDUCTASE"/>
    <property type="match status" value="1"/>
</dbReference>
<evidence type="ECO:0000313" key="5">
    <source>
        <dbReference type="EMBL" id="KKK81110.1"/>
    </source>
</evidence>
<accession>A0A0F8Z518</accession>
<sequence length="129" mass="14534">MAELETFENPHPQRNYVIRHVAPEFTSICPKTNQPDFGTIEIEYVADNLCVELKSLKFYLQGFRGVGIFYEDVVNRILNDLLAALKPRRMTVVGKFTPRGGIHSIITAEFNPAEPPVVSPSEPTRTNDS</sequence>
<organism evidence="5">
    <name type="scientific">marine sediment metagenome</name>
    <dbReference type="NCBI Taxonomy" id="412755"/>
    <lineage>
        <taxon>unclassified sequences</taxon>
        <taxon>metagenomes</taxon>
        <taxon>ecological metagenomes</taxon>
    </lineage>
</organism>
<protein>
    <recommendedName>
        <fullName evidence="6">NADPH-dependent 7-cyano-7-deazaguanine reductase N-terminal domain-containing protein</fullName>
    </recommendedName>
</protein>
<comment type="caution">
    <text evidence="5">The sequence shown here is derived from an EMBL/GenBank/DDBJ whole genome shotgun (WGS) entry which is preliminary data.</text>
</comment>
<evidence type="ECO:0000256" key="1">
    <source>
        <dbReference type="ARBA" id="ARBA00022490"/>
    </source>
</evidence>
<dbReference type="PANTHER" id="PTHR34354:SF1">
    <property type="entry name" value="NADPH-DEPENDENT 7-CYANO-7-DEAZAGUANINE REDUCTASE"/>
    <property type="match status" value="1"/>
</dbReference>
<name>A0A0F8Z518_9ZZZZ</name>
<evidence type="ECO:0000256" key="4">
    <source>
        <dbReference type="ARBA" id="ARBA00023002"/>
    </source>
</evidence>
<dbReference type="NCBIfam" id="TIGR03139">
    <property type="entry name" value="QueF-II"/>
    <property type="match status" value="1"/>
</dbReference>
<dbReference type="Pfam" id="PF14489">
    <property type="entry name" value="QueF"/>
    <property type="match status" value="1"/>
</dbReference>
<dbReference type="GO" id="GO:0005737">
    <property type="term" value="C:cytoplasm"/>
    <property type="evidence" value="ECO:0007669"/>
    <property type="project" value="InterPro"/>
</dbReference>
<dbReference type="InterPro" id="IPR016856">
    <property type="entry name" value="QueF_type1"/>
</dbReference>
<dbReference type="PIRSF" id="PIRSF027377">
    <property type="entry name" value="Nitrile_oxidored_QueF"/>
    <property type="match status" value="1"/>
</dbReference>
<dbReference type="SUPFAM" id="SSF55620">
    <property type="entry name" value="Tetrahydrobiopterin biosynthesis enzymes-like"/>
    <property type="match status" value="1"/>
</dbReference>
<evidence type="ECO:0008006" key="6">
    <source>
        <dbReference type="Google" id="ProtNLM"/>
    </source>
</evidence>